<evidence type="ECO:0000313" key="1">
    <source>
        <dbReference type="EMBL" id="CBH98751.1"/>
    </source>
</evidence>
<organism evidence="1">
    <name type="scientific">mine drainage metagenome</name>
    <dbReference type="NCBI Taxonomy" id="410659"/>
    <lineage>
        <taxon>unclassified sequences</taxon>
        <taxon>metagenomes</taxon>
        <taxon>ecological metagenomes</taxon>
    </lineage>
</organism>
<sequence length="112" mass="12280">MNGQPRQQTYQTNGMANVLTADGSISDRVSFSKNASYSGFGWGNQGPTEGWQFRSDIGVAYQGQINVTTAGEGVLSQPGFSGLIQAEQAQLLNTLSRYRWHPVLQVGMVYRF</sequence>
<name>E6PUZ4_9ZZZZ</name>
<protein>
    <submittedName>
        <fullName evidence="1">Uncharacterized protein</fullName>
    </submittedName>
</protein>
<dbReference type="Gene3D" id="2.40.160.170">
    <property type="match status" value="1"/>
</dbReference>
<gene>
    <name evidence="1" type="ORF">CARN2_4233</name>
</gene>
<reference evidence="1" key="1">
    <citation type="submission" date="2009-10" db="EMBL/GenBank/DDBJ databases">
        <title>Diversity of trophic interactions inside an arsenic-rich microbial ecosystem.</title>
        <authorList>
            <person name="Bertin P.N."/>
            <person name="Heinrich-Salmeron A."/>
            <person name="Pelletier E."/>
            <person name="Goulhen-Chollet F."/>
            <person name="Arsene-Ploetze F."/>
            <person name="Gallien S."/>
            <person name="Calteau A."/>
            <person name="Vallenet D."/>
            <person name="Casiot C."/>
            <person name="Chane-Woon-Ming B."/>
            <person name="Giloteaux L."/>
            <person name="Barakat M."/>
            <person name="Bonnefoy V."/>
            <person name="Bruneel O."/>
            <person name="Chandler M."/>
            <person name="Cleiss J."/>
            <person name="Duran R."/>
            <person name="Elbaz-Poulichet F."/>
            <person name="Fonknechten N."/>
            <person name="Lauga B."/>
            <person name="Mornico D."/>
            <person name="Ortet P."/>
            <person name="Schaeffer C."/>
            <person name="Siguier P."/>
            <person name="Alexander Thil Smith A."/>
            <person name="Van Dorsselaer A."/>
            <person name="Weissenbach J."/>
            <person name="Medigue C."/>
            <person name="Le Paslier D."/>
        </authorList>
    </citation>
    <scope>NUCLEOTIDE SEQUENCE</scope>
</reference>
<proteinExistence type="predicted"/>
<accession>E6PUZ4</accession>
<dbReference type="AlphaFoldDB" id="E6PUZ4"/>
<dbReference type="EMBL" id="CABM01000061">
    <property type="protein sequence ID" value="CBH98751.1"/>
    <property type="molecule type" value="Genomic_DNA"/>
</dbReference>
<comment type="caution">
    <text evidence="1">The sequence shown here is derived from an EMBL/GenBank/DDBJ whole genome shotgun (WGS) entry which is preliminary data.</text>
</comment>